<evidence type="ECO:0000313" key="3">
    <source>
        <dbReference type="EMBL" id="CAE2242182.1"/>
    </source>
</evidence>
<gene>
    <name evidence="3" type="ORF">OAUR00152_LOCUS16424</name>
</gene>
<feature type="region of interest" description="Disordered" evidence="1">
    <location>
        <begin position="1"/>
        <end position="75"/>
    </location>
</feature>
<sequence length="344" mass="37299">MRGNINQWRQQWQGRADSRHPWTGHSRPRSFHTVDRIEADAGRDNAGDTGDGPGSASKSRSRFSSRRQESRSLHPDVAAAEAAALSVLSDSTAPVPRRRERDSLHMNKSRDIFNKWETIKVSARVAPSKKRSILRSGGGNGMFAVQWSGVLMSAFLLLLIGIFAVTAEEGRKHLREKLGAGGHASAHNDSVAFASATAKSGFNGVPLPPRLERMMQKENGGKKIAEKTKQNAAVVQRIELLRHGRDSTEMVGSGHSTVQRDRLKAHSNAARQHPLTSTTASVASVSAPAGEIGALQRMKPVLLDTRKRPPPVIPIARKGLAVALGEVNNDTSSRSHLQNLTQVA</sequence>
<feature type="compositionally biased region" description="Polar residues" evidence="1">
    <location>
        <begin position="1"/>
        <end position="13"/>
    </location>
</feature>
<organism evidence="3">
    <name type="scientific">Odontella aurita</name>
    <dbReference type="NCBI Taxonomy" id="265563"/>
    <lineage>
        <taxon>Eukaryota</taxon>
        <taxon>Sar</taxon>
        <taxon>Stramenopiles</taxon>
        <taxon>Ochrophyta</taxon>
        <taxon>Bacillariophyta</taxon>
        <taxon>Mediophyceae</taxon>
        <taxon>Biddulphiophycidae</taxon>
        <taxon>Eupodiscales</taxon>
        <taxon>Odontellaceae</taxon>
        <taxon>Odontella</taxon>
    </lineage>
</organism>
<keyword evidence="2" id="KW-1133">Transmembrane helix</keyword>
<feature type="compositionally biased region" description="Basic and acidic residues" evidence="1">
    <location>
        <begin position="32"/>
        <end position="46"/>
    </location>
</feature>
<evidence type="ECO:0008006" key="4">
    <source>
        <dbReference type="Google" id="ProtNLM"/>
    </source>
</evidence>
<dbReference type="EMBL" id="HBKQ01024114">
    <property type="protein sequence ID" value="CAE2242182.1"/>
    <property type="molecule type" value="Transcribed_RNA"/>
</dbReference>
<proteinExistence type="predicted"/>
<evidence type="ECO:0000256" key="1">
    <source>
        <dbReference type="SAM" id="MobiDB-lite"/>
    </source>
</evidence>
<feature type="transmembrane region" description="Helical" evidence="2">
    <location>
        <begin position="144"/>
        <end position="167"/>
    </location>
</feature>
<name>A0A7S4IWU7_9STRA</name>
<accession>A0A7S4IWU7</accession>
<reference evidence="3" key="1">
    <citation type="submission" date="2021-01" db="EMBL/GenBank/DDBJ databases">
        <authorList>
            <person name="Corre E."/>
            <person name="Pelletier E."/>
            <person name="Niang G."/>
            <person name="Scheremetjew M."/>
            <person name="Finn R."/>
            <person name="Kale V."/>
            <person name="Holt S."/>
            <person name="Cochrane G."/>
            <person name="Meng A."/>
            <person name="Brown T."/>
            <person name="Cohen L."/>
        </authorList>
    </citation>
    <scope>NUCLEOTIDE SEQUENCE</scope>
    <source>
        <strain evidence="3">Isolate 1302-5</strain>
    </source>
</reference>
<keyword evidence="2" id="KW-0812">Transmembrane</keyword>
<dbReference type="AlphaFoldDB" id="A0A7S4IWU7"/>
<keyword evidence="2" id="KW-0472">Membrane</keyword>
<protein>
    <recommendedName>
        <fullName evidence="4">Transmembrane protein</fullName>
    </recommendedName>
</protein>
<feature type="region of interest" description="Disordered" evidence="1">
    <location>
        <begin position="264"/>
        <end position="284"/>
    </location>
</feature>
<evidence type="ECO:0000256" key="2">
    <source>
        <dbReference type="SAM" id="Phobius"/>
    </source>
</evidence>